<protein>
    <submittedName>
        <fullName evidence="2">HEPN domain-containing protein</fullName>
    </submittedName>
</protein>
<dbReference type="EMBL" id="DRHL01000032">
    <property type="protein sequence ID" value="HEB13471.1"/>
    <property type="molecule type" value="Genomic_DNA"/>
</dbReference>
<dbReference type="SUPFAM" id="SSF81593">
    <property type="entry name" value="Nucleotidyltransferase substrate binding subunit/domain"/>
    <property type="match status" value="1"/>
</dbReference>
<reference evidence="2" key="1">
    <citation type="journal article" date="2020" name="mSystems">
        <title>Genome- and Community-Level Interaction Insights into Carbon Utilization and Element Cycling Functions of Hydrothermarchaeota in Hydrothermal Sediment.</title>
        <authorList>
            <person name="Zhou Z."/>
            <person name="Liu Y."/>
            <person name="Xu W."/>
            <person name="Pan J."/>
            <person name="Luo Z.H."/>
            <person name="Li M."/>
        </authorList>
    </citation>
    <scope>NUCLEOTIDE SEQUENCE [LARGE SCALE GENOMIC DNA]</scope>
    <source>
        <strain evidence="2">HyVt-369</strain>
    </source>
</reference>
<gene>
    <name evidence="2" type="ORF">ENI13_00650</name>
</gene>
<dbReference type="Gene3D" id="1.20.120.330">
    <property type="entry name" value="Nucleotidyltransferases domain 2"/>
    <property type="match status" value="1"/>
</dbReference>
<comment type="caution">
    <text evidence="2">The sequence shown here is derived from an EMBL/GenBank/DDBJ whole genome shotgun (WGS) entry which is preliminary data.</text>
</comment>
<accession>A0A7C1P5B9</accession>
<sequence>MSWKKQDSRENGTEEIFSGIGRELPARVGRLIGRGIVNWEKDAQYRLRSAQGFYEEAEENLGYRQYRSCVDNSQLCIENCAKAIIVCFIPLGKTHSPAQGLKRLLQEKKLSGEIKKDIEKIVPMVEEHGFEEHVLSDYGDEGTYRTPWEIFDKRSAENTFKAATKVLMETKRIISLIYESYGSKRGNDD</sequence>
<dbReference type="Proteomes" id="UP000885695">
    <property type="component" value="Unassembled WGS sequence"/>
</dbReference>
<name>A0A7C1P5B9_UNCC3</name>
<evidence type="ECO:0000259" key="1">
    <source>
        <dbReference type="Pfam" id="PF05168"/>
    </source>
</evidence>
<proteinExistence type="predicted"/>
<evidence type="ECO:0000313" key="2">
    <source>
        <dbReference type="EMBL" id="HEB13471.1"/>
    </source>
</evidence>
<dbReference type="Pfam" id="PF05168">
    <property type="entry name" value="HEPN"/>
    <property type="match status" value="1"/>
</dbReference>
<feature type="domain" description="HEPN" evidence="1">
    <location>
        <begin position="44"/>
        <end position="171"/>
    </location>
</feature>
<organism evidence="2">
    <name type="scientific">candidate division CPR3 bacterium</name>
    <dbReference type="NCBI Taxonomy" id="2268181"/>
    <lineage>
        <taxon>Bacteria</taxon>
        <taxon>Bacteria division CPR3</taxon>
    </lineage>
</organism>
<dbReference type="AlphaFoldDB" id="A0A7C1P5B9"/>
<dbReference type="InterPro" id="IPR007842">
    <property type="entry name" value="HEPN_dom"/>
</dbReference>